<dbReference type="PANTHER" id="PTHR10283">
    <property type="entry name" value="SOLUTE CARRIER FAMILY 13 MEMBER"/>
    <property type="match status" value="1"/>
</dbReference>
<feature type="transmembrane region" description="Helical" evidence="5">
    <location>
        <begin position="242"/>
        <end position="268"/>
    </location>
</feature>
<dbReference type="GO" id="GO:0005886">
    <property type="term" value="C:plasma membrane"/>
    <property type="evidence" value="ECO:0007669"/>
    <property type="project" value="TreeGrafter"/>
</dbReference>
<feature type="transmembrane region" description="Helical" evidence="5">
    <location>
        <begin position="42"/>
        <end position="59"/>
    </location>
</feature>
<sequence>MQSYNHIIGFRAIIMGGNDEDELQSEITEEVPPLERPQNVRATIYLLIAFGVLFLISIIPTPMTPPAQRALGILVFVTILWVTEAFPLGMTALFGVTLLPVLEILPLSDAFFGFKNPALFFLIGALSFGIAIQKTNLSKRFSLTVLDKFGKTSSYMVFSICLIGCVMSWAMPSHAVAALLLPVLVSIIQAGKIEHNSKFAVAVFLALTYSTSVGSIGSLLGGARNILAIGILETVTETSIGFLDWMIAGVPIALVLTVLTFSTLKLVYPWKKIDTQKIRNKLQDEVKEIGPMSRGEKKASIIFFITLILWITVGRDYGLSVVAVGGFFALVVSRTINWRDIKQNMPWGLIFLYGGALTLSHALTTTNAVTFISESLVSFIGQNPLIVMITFLILVIIISNMMSNSAAVAVVLPIAIITITGLGAAKSYPGELVAYLIAMGSAMVFMLPVGTPSAAIVYSSGYVEVKDLVKAGSILTILSILVFLTIGLGWWKLIGIW</sequence>
<comment type="caution">
    <text evidence="6">The sequence shown here is derived from an EMBL/GenBank/DDBJ whole genome shotgun (WGS) entry which is preliminary data.</text>
</comment>
<feature type="transmembrane region" description="Helical" evidence="5">
    <location>
        <begin position="301"/>
        <end position="330"/>
    </location>
</feature>
<accession>A0A133VG24</accession>
<dbReference type="Pfam" id="PF00939">
    <property type="entry name" value="Na_sulph_symp"/>
    <property type="match status" value="1"/>
</dbReference>
<feature type="transmembrane region" description="Helical" evidence="5">
    <location>
        <begin position="407"/>
        <end position="425"/>
    </location>
</feature>
<evidence type="ECO:0000256" key="5">
    <source>
        <dbReference type="SAM" id="Phobius"/>
    </source>
</evidence>
<dbReference type="GO" id="GO:0008514">
    <property type="term" value="F:organic anion transmembrane transporter activity"/>
    <property type="evidence" value="ECO:0007669"/>
    <property type="project" value="UniProtKB-ARBA"/>
</dbReference>
<dbReference type="NCBIfam" id="TIGR00785">
    <property type="entry name" value="dass"/>
    <property type="match status" value="1"/>
</dbReference>
<keyword evidence="3 5" id="KW-1133">Transmembrane helix</keyword>
<dbReference type="Proteomes" id="UP000070549">
    <property type="component" value="Unassembled WGS sequence"/>
</dbReference>
<keyword evidence="4 5" id="KW-0472">Membrane</keyword>
<feature type="transmembrane region" description="Helical" evidence="5">
    <location>
        <begin position="384"/>
        <end position="401"/>
    </location>
</feature>
<dbReference type="EMBL" id="LHYC01000017">
    <property type="protein sequence ID" value="KXB05398.1"/>
    <property type="molecule type" value="Genomic_DNA"/>
</dbReference>
<dbReference type="PANTHER" id="PTHR10283:SF82">
    <property type="entry name" value="SOLUTE CARRIER FAMILY 13 MEMBER 2"/>
    <property type="match status" value="1"/>
</dbReference>
<feature type="transmembrane region" description="Helical" evidence="5">
    <location>
        <begin position="432"/>
        <end position="451"/>
    </location>
</feature>
<gene>
    <name evidence="6" type="ORF">AKJ49_00870</name>
</gene>
<protein>
    <recommendedName>
        <fullName evidence="8">Anion transporter</fullName>
    </recommendedName>
</protein>
<name>A0A133VG24_9EURY</name>
<evidence type="ECO:0000313" key="6">
    <source>
        <dbReference type="EMBL" id="KXB05398.1"/>
    </source>
</evidence>
<evidence type="ECO:0000256" key="2">
    <source>
        <dbReference type="ARBA" id="ARBA00022692"/>
    </source>
</evidence>
<feature type="transmembrane region" description="Helical" evidence="5">
    <location>
        <begin position="153"/>
        <end position="170"/>
    </location>
</feature>
<organism evidence="6 7">
    <name type="scientific">candidate division MSBL1 archaeon SCGC-AAA382A03</name>
    <dbReference type="NCBI Taxonomy" id="1698278"/>
    <lineage>
        <taxon>Archaea</taxon>
        <taxon>Methanobacteriati</taxon>
        <taxon>Methanobacteriota</taxon>
        <taxon>candidate division MSBL1</taxon>
    </lineage>
</organism>
<keyword evidence="2 5" id="KW-0812">Transmembrane</keyword>
<feature type="transmembrane region" description="Helical" evidence="5">
    <location>
        <begin position="350"/>
        <end position="372"/>
    </location>
</feature>
<evidence type="ECO:0000313" key="7">
    <source>
        <dbReference type="Proteomes" id="UP000070549"/>
    </source>
</evidence>
<evidence type="ECO:0008006" key="8">
    <source>
        <dbReference type="Google" id="ProtNLM"/>
    </source>
</evidence>
<evidence type="ECO:0000256" key="4">
    <source>
        <dbReference type="ARBA" id="ARBA00023136"/>
    </source>
</evidence>
<proteinExistence type="predicted"/>
<feature type="transmembrane region" description="Helical" evidence="5">
    <location>
        <begin position="200"/>
        <end position="222"/>
    </location>
</feature>
<dbReference type="GO" id="GO:1905039">
    <property type="term" value="P:carboxylic acid transmembrane transport"/>
    <property type="evidence" value="ECO:0007669"/>
    <property type="project" value="UniProtKB-ARBA"/>
</dbReference>
<feature type="transmembrane region" description="Helical" evidence="5">
    <location>
        <begin position="471"/>
        <end position="491"/>
    </location>
</feature>
<evidence type="ECO:0000256" key="3">
    <source>
        <dbReference type="ARBA" id="ARBA00022989"/>
    </source>
</evidence>
<keyword evidence="7" id="KW-1185">Reference proteome</keyword>
<feature type="transmembrane region" description="Helical" evidence="5">
    <location>
        <begin position="176"/>
        <end position="193"/>
    </location>
</feature>
<feature type="transmembrane region" description="Helical" evidence="5">
    <location>
        <begin position="71"/>
        <end position="94"/>
    </location>
</feature>
<reference evidence="6 7" key="1">
    <citation type="journal article" date="2016" name="Sci. Rep.">
        <title>Metabolic traits of an uncultured archaeal lineage -MSBL1- from brine pools of the Red Sea.</title>
        <authorList>
            <person name="Mwirichia R."/>
            <person name="Alam I."/>
            <person name="Rashid M."/>
            <person name="Vinu M."/>
            <person name="Ba-Alawi W."/>
            <person name="Anthony Kamau A."/>
            <person name="Kamanda Ngugi D."/>
            <person name="Goker M."/>
            <person name="Klenk H.P."/>
            <person name="Bajic V."/>
            <person name="Stingl U."/>
        </authorList>
    </citation>
    <scope>NUCLEOTIDE SEQUENCE [LARGE SCALE GENOMIC DNA]</scope>
    <source>
        <strain evidence="6">SCGC-AAA382A03</strain>
    </source>
</reference>
<feature type="transmembrane region" description="Helical" evidence="5">
    <location>
        <begin position="114"/>
        <end position="132"/>
    </location>
</feature>
<dbReference type="InterPro" id="IPR001898">
    <property type="entry name" value="SLC13A/DASS"/>
</dbReference>
<evidence type="ECO:0000256" key="1">
    <source>
        <dbReference type="ARBA" id="ARBA00004141"/>
    </source>
</evidence>
<dbReference type="AlphaFoldDB" id="A0A133VG24"/>
<comment type="subcellular location">
    <subcellularLocation>
        <location evidence="1">Membrane</location>
        <topology evidence="1">Multi-pass membrane protein</topology>
    </subcellularLocation>
</comment>